<comment type="caution">
    <text evidence="9">The sequence shown here is derived from an EMBL/GenBank/DDBJ whole genome shotgun (WGS) entry which is preliminary data.</text>
</comment>
<proteinExistence type="inferred from homology"/>
<evidence type="ECO:0000256" key="6">
    <source>
        <dbReference type="RuleBase" id="RU000716"/>
    </source>
</evidence>
<dbReference type="Pfam" id="PF08281">
    <property type="entry name" value="Sigma70_r4_2"/>
    <property type="match status" value="1"/>
</dbReference>
<keyword evidence="5 6" id="KW-0804">Transcription</keyword>
<evidence type="ECO:0000256" key="4">
    <source>
        <dbReference type="ARBA" id="ARBA00023125"/>
    </source>
</evidence>
<dbReference type="Gene3D" id="1.10.10.10">
    <property type="entry name" value="Winged helix-like DNA-binding domain superfamily/Winged helix DNA-binding domain"/>
    <property type="match status" value="1"/>
</dbReference>
<dbReference type="InterPro" id="IPR039425">
    <property type="entry name" value="RNA_pol_sigma-70-like"/>
</dbReference>
<organism evidence="9 10">
    <name type="scientific">Paludibacter jiangxiensis</name>
    <dbReference type="NCBI Taxonomy" id="681398"/>
    <lineage>
        <taxon>Bacteria</taxon>
        <taxon>Pseudomonadati</taxon>
        <taxon>Bacteroidota</taxon>
        <taxon>Bacteroidia</taxon>
        <taxon>Bacteroidales</taxon>
        <taxon>Paludibacteraceae</taxon>
        <taxon>Paludibacter</taxon>
    </lineage>
</organism>
<reference evidence="10" key="2">
    <citation type="journal article" date="2017" name="Genome Announc.">
        <title>Draft genome sequence of Paludibacter jiangxiensis NM7(T), a propionate-producing fermentative bacterium.</title>
        <authorList>
            <person name="Qiu Y.-L."/>
            <person name="Tourlousse D.M."/>
            <person name="Matsuura N."/>
            <person name="Ohashi A."/>
            <person name="Sekiguchi Y."/>
        </authorList>
    </citation>
    <scope>NUCLEOTIDE SEQUENCE [LARGE SCALE GENOMIC DNA]</scope>
    <source>
        <strain evidence="10">NM7</strain>
    </source>
</reference>
<dbReference type="STRING" id="681398.PJIAN_171"/>
<dbReference type="AlphaFoldDB" id="A0A170Y3T0"/>
<keyword evidence="2 6" id="KW-0805">Transcription regulation</keyword>
<comment type="similarity">
    <text evidence="1 6">Belongs to the sigma-70 factor family. ECF subfamily.</text>
</comment>
<feature type="domain" description="RNA polymerase sigma factor 70 region 4 type 2" evidence="8">
    <location>
        <begin position="118"/>
        <end position="169"/>
    </location>
</feature>
<evidence type="ECO:0000313" key="10">
    <source>
        <dbReference type="Proteomes" id="UP000076586"/>
    </source>
</evidence>
<dbReference type="InterPro" id="IPR013324">
    <property type="entry name" value="RNA_pol_sigma_r3/r4-like"/>
</dbReference>
<dbReference type="EMBL" id="BDCR01000001">
    <property type="protein sequence ID" value="GAT61492.1"/>
    <property type="molecule type" value="Genomic_DNA"/>
</dbReference>
<dbReference type="Proteomes" id="UP000076586">
    <property type="component" value="Unassembled WGS sequence"/>
</dbReference>
<dbReference type="InterPro" id="IPR007627">
    <property type="entry name" value="RNA_pol_sigma70_r2"/>
</dbReference>
<evidence type="ECO:0000256" key="3">
    <source>
        <dbReference type="ARBA" id="ARBA00023082"/>
    </source>
</evidence>
<name>A0A170Y3T0_9BACT</name>
<dbReference type="InterPro" id="IPR036388">
    <property type="entry name" value="WH-like_DNA-bd_sf"/>
</dbReference>
<evidence type="ECO:0000259" key="8">
    <source>
        <dbReference type="Pfam" id="PF08281"/>
    </source>
</evidence>
<keyword evidence="4 6" id="KW-0238">DNA-binding</keyword>
<dbReference type="SUPFAM" id="SSF88946">
    <property type="entry name" value="Sigma2 domain of RNA polymerase sigma factors"/>
    <property type="match status" value="1"/>
</dbReference>
<dbReference type="PANTHER" id="PTHR43133">
    <property type="entry name" value="RNA POLYMERASE ECF-TYPE SIGMA FACTO"/>
    <property type="match status" value="1"/>
</dbReference>
<gene>
    <name evidence="9" type="ORF">PJIAN_171</name>
</gene>
<protein>
    <recommendedName>
        <fullName evidence="6">RNA polymerase sigma factor</fullName>
    </recommendedName>
</protein>
<evidence type="ECO:0000259" key="7">
    <source>
        <dbReference type="Pfam" id="PF04542"/>
    </source>
</evidence>
<dbReference type="InterPro" id="IPR014284">
    <property type="entry name" value="RNA_pol_sigma-70_dom"/>
</dbReference>
<dbReference type="Pfam" id="PF04542">
    <property type="entry name" value="Sigma70_r2"/>
    <property type="match status" value="1"/>
</dbReference>
<dbReference type="Gene3D" id="1.10.1740.10">
    <property type="match status" value="1"/>
</dbReference>
<dbReference type="PANTHER" id="PTHR43133:SF51">
    <property type="entry name" value="RNA POLYMERASE SIGMA FACTOR"/>
    <property type="match status" value="1"/>
</dbReference>
<evidence type="ECO:0000256" key="2">
    <source>
        <dbReference type="ARBA" id="ARBA00023015"/>
    </source>
</evidence>
<dbReference type="OrthoDB" id="9780326at2"/>
<keyword evidence="10" id="KW-1185">Reference proteome</keyword>
<keyword evidence="3 6" id="KW-0731">Sigma factor</keyword>
<dbReference type="PROSITE" id="PS01063">
    <property type="entry name" value="SIGMA70_ECF"/>
    <property type="match status" value="1"/>
</dbReference>
<dbReference type="InterPro" id="IPR013325">
    <property type="entry name" value="RNA_pol_sigma_r2"/>
</dbReference>
<evidence type="ECO:0000256" key="1">
    <source>
        <dbReference type="ARBA" id="ARBA00010641"/>
    </source>
</evidence>
<dbReference type="NCBIfam" id="TIGR02937">
    <property type="entry name" value="sigma70-ECF"/>
    <property type="match status" value="1"/>
</dbReference>
<evidence type="ECO:0000313" key="9">
    <source>
        <dbReference type="EMBL" id="GAT61492.1"/>
    </source>
</evidence>
<dbReference type="GO" id="GO:0003677">
    <property type="term" value="F:DNA binding"/>
    <property type="evidence" value="ECO:0007669"/>
    <property type="project" value="UniProtKB-KW"/>
</dbReference>
<sequence>MSNADDLKWIMQVTLLGNKDAFDPLVRKYQSPIRRFFLNLTMGDSSLSDDLAQETFIKAYLQLKSFQGLSGFSTWLFRIAYNVFYDSVRAQKHLNETSLDEVDRWHSVDNDFSAEKSDLYDALRKLRQEERTAILLCYMEGMSHSQAAKVMKCPLGTLKSYVSAGKTKLAHHLQ</sequence>
<dbReference type="SUPFAM" id="SSF88659">
    <property type="entry name" value="Sigma3 and sigma4 domains of RNA polymerase sigma factors"/>
    <property type="match status" value="1"/>
</dbReference>
<accession>A0A170Y3T0</accession>
<evidence type="ECO:0000256" key="5">
    <source>
        <dbReference type="ARBA" id="ARBA00023163"/>
    </source>
</evidence>
<dbReference type="GO" id="GO:0016987">
    <property type="term" value="F:sigma factor activity"/>
    <property type="evidence" value="ECO:0007669"/>
    <property type="project" value="UniProtKB-KW"/>
</dbReference>
<dbReference type="InterPro" id="IPR000838">
    <property type="entry name" value="RNA_pol_sigma70_ECF_CS"/>
</dbReference>
<dbReference type="RefSeq" id="WP_068701050.1">
    <property type="nucleotide sequence ID" value="NZ_BDCR01000001.1"/>
</dbReference>
<dbReference type="GO" id="GO:0006352">
    <property type="term" value="P:DNA-templated transcription initiation"/>
    <property type="evidence" value="ECO:0007669"/>
    <property type="project" value="InterPro"/>
</dbReference>
<feature type="domain" description="RNA polymerase sigma-70 region 2" evidence="7">
    <location>
        <begin position="25"/>
        <end position="92"/>
    </location>
</feature>
<dbReference type="InterPro" id="IPR013249">
    <property type="entry name" value="RNA_pol_sigma70_r4_t2"/>
</dbReference>
<reference evidence="10" key="1">
    <citation type="submission" date="2016-04" db="EMBL/GenBank/DDBJ databases">
        <title>Draft genome sequence of Paludibacter jiangxiensis strain NM7.</title>
        <authorList>
            <person name="Qiu Y."/>
            <person name="Matsuura N."/>
            <person name="Ohashi A."/>
            <person name="Tourlousse M.D."/>
            <person name="Sekiguchi Y."/>
        </authorList>
    </citation>
    <scope>NUCLEOTIDE SEQUENCE [LARGE SCALE GENOMIC DNA]</scope>
    <source>
        <strain evidence="10">NM7</strain>
    </source>
</reference>